<proteinExistence type="predicted"/>
<dbReference type="EMBL" id="VYQA01000005">
    <property type="protein sequence ID" value="KAA9030764.1"/>
    <property type="molecule type" value="Genomic_DNA"/>
</dbReference>
<keyword evidence="4" id="KW-1185">Reference proteome</keyword>
<comment type="caution">
    <text evidence="2">The sequence shown here is derived from an EMBL/GenBank/DDBJ whole genome shotgun (WGS) entry which is preliminary data.</text>
</comment>
<evidence type="ECO:0000313" key="1">
    <source>
        <dbReference type="EMBL" id="KAA9018128.1"/>
    </source>
</evidence>
<evidence type="ECO:0000313" key="4">
    <source>
        <dbReference type="Proteomes" id="UP000326364"/>
    </source>
</evidence>
<name>A0A5J5I8I4_9SPHN</name>
<sequence length="59" mass="6816">MNRLPSGIPKLRINRWPSRIFIYRIEDFEVSDYAPLAHISAAIIVRKPPTRQRVGQSIA</sequence>
<organism evidence="2 3">
    <name type="scientific">Sphingobium limneticum</name>
    <dbReference type="NCBI Taxonomy" id="1007511"/>
    <lineage>
        <taxon>Bacteria</taxon>
        <taxon>Pseudomonadati</taxon>
        <taxon>Pseudomonadota</taxon>
        <taxon>Alphaproteobacteria</taxon>
        <taxon>Sphingomonadales</taxon>
        <taxon>Sphingomonadaceae</taxon>
        <taxon>Sphingobium</taxon>
    </lineage>
</organism>
<evidence type="ECO:0000313" key="3">
    <source>
        <dbReference type="Proteomes" id="UP000325933"/>
    </source>
</evidence>
<dbReference type="Proteomes" id="UP000326364">
    <property type="component" value="Unassembled WGS sequence"/>
</dbReference>
<dbReference type="Proteomes" id="UP000325933">
    <property type="component" value="Unassembled WGS sequence"/>
</dbReference>
<gene>
    <name evidence="2" type="ORF">F4U95_08350</name>
    <name evidence="1" type="ORF">F4U96_08400</name>
</gene>
<reference evidence="3 4" key="1">
    <citation type="submission" date="2019-09" db="EMBL/GenBank/DDBJ databases">
        <authorList>
            <person name="Feng G."/>
        </authorList>
    </citation>
    <scope>NUCLEOTIDE SEQUENCE [LARGE SCALE GENOMIC DNA]</scope>
    <source>
        <strain evidence="2 3">KACC 19283</strain>
        <strain evidence="1 4">KACC 19284</strain>
    </source>
</reference>
<protein>
    <submittedName>
        <fullName evidence="2">Uncharacterized protein</fullName>
    </submittedName>
</protein>
<accession>A0A5J5I8I4</accession>
<evidence type="ECO:0000313" key="2">
    <source>
        <dbReference type="EMBL" id="KAA9030764.1"/>
    </source>
</evidence>
<dbReference type="EMBL" id="VYQB01000005">
    <property type="protein sequence ID" value="KAA9018128.1"/>
    <property type="molecule type" value="Genomic_DNA"/>
</dbReference>
<dbReference type="SUPFAM" id="SSF55831">
    <property type="entry name" value="Thymidylate synthase/dCMP hydroxymethylase"/>
    <property type="match status" value="1"/>
</dbReference>
<dbReference type="InterPro" id="IPR036926">
    <property type="entry name" value="Thymidate_synth/dCMP_Mease_sf"/>
</dbReference>
<dbReference type="AlphaFoldDB" id="A0A5J5I8I4"/>